<dbReference type="InterPro" id="IPR011990">
    <property type="entry name" value="TPR-like_helical_dom_sf"/>
</dbReference>
<evidence type="ECO:0000256" key="1">
    <source>
        <dbReference type="SAM" id="MobiDB-lite"/>
    </source>
</evidence>
<dbReference type="AlphaFoldDB" id="A0A6J4RB48"/>
<reference evidence="2" key="1">
    <citation type="submission" date="2020-02" db="EMBL/GenBank/DDBJ databases">
        <authorList>
            <person name="Meier V. D."/>
        </authorList>
    </citation>
    <scope>NUCLEOTIDE SEQUENCE</scope>
    <source>
        <strain evidence="2">AVDCRST_MAG25</strain>
    </source>
</reference>
<accession>A0A6J4RB48</accession>
<protein>
    <recommendedName>
        <fullName evidence="3">MalT-like TPR region domain-containing protein</fullName>
    </recommendedName>
</protein>
<feature type="region of interest" description="Disordered" evidence="1">
    <location>
        <begin position="52"/>
        <end position="88"/>
    </location>
</feature>
<feature type="compositionally biased region" description="Basic residues" evidence="1">
    <location>
        <begin position="69"/>
        <end position="82"/>
    </location>
</feature>
<feature type="compositionally biased region" description="Basic and acidic residues" evidence="1">
    <location>
        <begin position="56"/>
        <end position="68"/>
    </location>
</feature>
<evidence type="ECO:0008006" key="3">
    <source>
        <dbReference type="Google" id="ProtNLM"/>
    </source>
</evidence>
<organism evidence="2">
    <name type="scientific">uncultured Rubrobacteraceae bacterium</name>
    <dbReference type="NCBI Taxonomy" id="349277"/>
    <lineage>
        <taxon>Bacteria</taxon>
        <taxon>Bacillati</taxon>
        <taxon>Actinomycetota</taxon>
        <taxon>Rubrobacteria</taxon>
        <taxon>Rubrobacterales</taxon>
        <taxon>Rubrobacteraceae</taxon>
        <taxon>environmental samples</taxon>
    </lineage>
</organism>
<name>A0A6J4RB48_9ACTN</name>
<gene>
    <name evidence="2" type="ORF">AVDCRST_MAG25-1887</name>
</gene>
<dbReference type="EMBL" id="CADCVI010000115">
    <property type="protein sequence ID" value="CAA9469201.1"/>
    <property type="molecule type" value="Genomic_DNA"/>
</dbReference>
<sequence>MPPRTPPCSAARSSRRCTRELELWASSTSRRMPASVVSSPAAMILTRMDESVATVGRRDRARTQERVRAGSRGHQPRPRAHRSGRDEEALRVAREGLTFAQGSPSLTLLLFQFTVLGHGLLAMLRLGEAREAYVEALELTDSTAPLRRWKSAIAPKLCASRALAGDWAGAHTLALESLNMRDELPARLVWMDFMRHHETEVLLCGGSEELACEDARRLGERVGSNPRFRLVHLRMLAVLQRWRGDADGALETLRRAEALVEEIGLPGESWQVRGALGTLLEDRGEPPGSYLP</sequence>
<dbReference type="Gene3D" id="1.25.40.10">
    <property type="entry name" value="Tetratricopeptide repeat domain"/>
    <property type="match status" value="1"/>
</dbReference>
<proteinExistence type="predicted"/>
<evidence type="ECO:0000313" key="2">
    <source>
        <dbReference type="EMBL" id="CAA9469201.1"/>
    </source>
</evidence>